<dbReference type="EMBL" id="QJSP01000012">
    <property type="protein sequence ID" value="PYE14737.1"/>
    <property type="molecule type" value="Genomic_DNA"/>
</dbReference>
<dbReference type="AlphaFoldDB" id="A0A318RRK7"/>
<feature type="region of interest" description="Disordered" evidence="1">
    <location>
        <begin position="192"/>
        <end position="213"/>
    </location>
</feature>
<dbReference type="InterPro" id="IPR023213">
    <property type="entry name" value="CAT-like_dom_sf"/>
</dbReference>
<dbReference type="Proteomes" id="UP000247591">
    <property type="component" value="Unassembled WGS sequence"/>
</dbReference>
<protein>
    <recommendedName>
        <fullName evidence="4">Diacylglycerol O-acyltransferase</fullName>
    </recommendedName>
</protein>
<gene>
    <name evidence="2" type="ORF">DFR67_112199</name>
</gene>
<sequence length="440" mass="46261">MTRLAPEDFTYWFLHRAFGWSVVLQVLWTFDRPPSRDALTAVNARLAAGPLNRRVIASRVPFARPRWVHSAVEPELVLDVRSIAHDELESWAAAEMKSTPLHPERGPQWRLRGTATTDGGFVLSLTALHLVADGKATVGAAVAALAGGGADALGPDVRAAGHAAVADVGDSVRQIAAAATGVVRAMVATIGRDEGSSPPVRPNRPPMDVRSPAADGPWAIVSVSGDDWRKVADEHGGTANSLFVAVISGLLRTSGYAPSGQPIKVGIPVSNRTAGDEGGNATAGVSVFLTDEPPAGGDLGPIRRQCKAAFTALAEGRRPAMIHLLPLMWLLPTSLIVKAVSSGSGMPDAVASNLGGFAVELTELGGVSASGVAFRGIAQGVDPALPYRFGEGVQSWLLEVGEQLTFSVAAFDETRFPDRAALRRLLTAELDAWGLTHRIW</sequence>
<evidence type="ECO:0000313" key="2">
    <source>
        <dbReference type="EMBL" id="PYE14737.1"/>
    </source>
</evidence>
<proteinExistence type="predicted"/>
<keyword evidence="3" id="KW-1185">Reference proteome</keyword>
<comment type="caution">
    <text evidence="2">The sequence shown here is derived from an EMBL/GenBank/DDBJ whole genome shotgun (WGS) entry which is preliminary data.</text>
</comment>
<evidence type="ECO:0008006" key="4">
    <source>
        <dbReference type="Google" id="ProtNLM"/>
    </source>
</evidence>
<evidence type="ECO:0000313" key="3">
    <source>
        <dbReference type="Proteomes" id="UP000247591"/>
    </source>
</evidence>
<dbReference type="Gene3D" id="3.30.559.30">
    <property type="entry name" value="Nonribosomal peptide synthetase, condensation domain"/>
    <property type="match status" value="1"/>
</dbReference>
<dbReference type="SUPFAM" id="SSF52777">
    <property type="entry name" value="CoA-dependent acyltransferases"/>
    <property type="match status" value="1"/>
</dbReference>
<dbReference type="RefSeq" id="WP_110471359.1">
    <property type="nucleotide sequence ID" value="NZ_QJSP01000012.1"/>
</dbReference>
<organism evidence="2 3">
    <name type="scientific">Williamsia limnetica</name>
    <dbReference type="NCBI Taxonomy" id="882452"/>
    <lineage>
        <taxon>Bacteria</taxon>
        <taxon>Bacillati</taxon>
        <taxon>Actinomycetota</taxon>
        <taxon>Actinomycetes</taxon>
        <taxon>Mycobacteriales</taxon>
        <taxon>Nocardiaceae</taxon>
        <taxon>Williamsia</taxon>
    </lineage>
</organism>
<reference evidence="2 3" key="1">
    <citation type="submission" date="2018-06" db="EMBL/GenBank/DDBJ databases">
        <title>Genomic Encyclopedia of Type Strains, Phase IV (KMG-IV): sequencing the most valuable type-strain genomes for metagenomic binning, comparative biology and taxonomic classification.</title>
        <authorList>
            <person name="Goeker M."/>
        </authorList>
    </citation>
    <scope>NUCLEOTIDE SEQUENCE [LARGE SCALE GENOMIC DNA]</scope>
    <source>
        <strain evidence="2 3">DSM 45521</strain>
    </source>
</reference>
<name>A0A318RRK7_WILLI</name>
<evidence type="ECO:0000256" key="1">
    <source>
        <dbReference type="SAM" id="MobiDB-lite"/>
    </source>
</evidence>
<dbReference type="OrthoDB" id="4368617at2"/>
<dbReference type="Gene3D" id="3.30.559.10">
    <property type="entry name" value="Chloramphenicol acetyltransferase-like domain"/>
    <property type="match status" value="1"/>
</dbReference>
<accession>A0A318RRK7</accession>